<name>A0A949JUV7_9FIRM</name>
<proteinExistence type="predicted"/>
<dbReference type="InterPro" id="IPR050833">
    <property type="entry name" value="Poly_Biosynth_Transport"/>
</dbReference>
<accession>A0A949JUV7</accession>
<dbReference type="GO" id="GO:0005886">
    <property type="term" value="C:plasma membrane"/>
    <property type="evidence" value="ECO:0007669"/>
    <property type="project" value="UniProtKB-SubCell"/>
</dbReference>
<feature type="transmembrane region" description="Helical" evidence="6">
    <location>
        <begin position="277"/>
        <end position="295"/>
    </location>
</feature>
<comment type="caution">
    <text evidence="7">The sequence shown here is derived from an EMBL/GenBank/DDBJ whole genome shotgun (WGS) entry which is preliminary data.</text>
</comment>
<dbReference type="PANTHER" id="PTHR30250:SF26">
    <property type="entry name" value="PSMA PROTEIN"/>
    <property type="match status" value="1"/>
</dbReference>
<evidence type="ECO:0000256" key="5">
    <source>
        <dbReference type="ARBA" id="ARBA00023136"/>
    </source>
</evidence>
<keyword evidence="8" id="KW-1185">Reference proteome</keyword>
<feature type="transmembrane region" description="Helical" evidence="6">
    <location>
        <begin position="20"/>
        <end position="41"/>
    </location>
</feature>
<keyword evidence="4 6" id="KW-1133">Transmembrane helix</keyword>
<comment type="subcellular location">
    <subcellularLocation>
        <location evidence="1">Cell membrane</location>
        <topology evidence="1">Multi-pass membrane protein</topology>
    </subcellularLocation>
</comment>
<feature type="transmembrane region" description="Helical" evidence="6">
    <location>
        <begin position="88"/>
        <end position="114"/>
    </location>
</feature>
<evidence type="ECO:0000256" key="6">
    <source>
        <dbReference type="SAM" id="Phobius"/>
    </source>
</evidence>
<feature type="transmembrane region" description="Helical" evidence="6">
    <location>
        <begin position="380"/>
        <end position="401"/>
    </location>
</feature>
<evidence type="ECO:0000256" key="4">
    <source>
        <dbReference type="ARBA" id="ARBA00022989"/>
    </source>
</evidence>
<feature type="transmembrane region" description="Helical" evidence="6">
    <location>
        <begin position="440"/>
        <end position="461"/>
    </location>
</feature>
<sequence>MNYNNISKKQMSLNMLSNIVSYSANIIISFLLTPFLINALGRETYSFYPVANTIVSYMSILTNAMNSMASRFVTVSLVKGDKSEANKYYSSVLISDIIISIFLLVPMFIFIFFIDVFMDIPINSEAAIKCLFILVFSSAIINILATVFGIATFAKNRIDLRSLRELILAGLKLILFFLLYKYFIPSIIYVGVVALVIAILNIFIQIKYTNMLLPEIKVSKKYFSWKHTKTLFTSSVWNAINTLGNNLLVGMSIILANIYYGAGVSGTYSIANTVPQFINGVITMLIGVFYPVITYKYALNDKKGLIKEIINSQKLVGILGCTIISVFTALASNFFALWTPGEDPHYLSILSLVTILPHFIITCTWTLVNLNIVMNKVKIPALFTLSMGILNIIVVYLVHYFFHPGLISLPLISSFIQILSVGLFLPLYACKNLKLKWFTFYPTVVKSVLCSVIIISLVSYVKKFFMIQSWFSLFSFAAVTGCITLCFFSFIILGPQNIIDLLKKIILRYLKHK</sequence>
<feature type="transmembrane region" description="Helical" evidence="6">
    <location>
        <begin position="345"/>
        <end position="368"/>
    </location>
</feature>
<feature type="transmembrane region" description="Helical" evidence="6">
    <location>
        <begin position="315"/>
        <end position="339"/>
    </location>
</feature>
<dbReference type="PANTHER" id="PTHR30250">
    <property type="entry name" value="PST FAMILY PREDICTED COLANIC ACID TRANSPORTER"/>
    <property type="match status" value="1"/>
</dbReference>
<evidence type="ECO:0000256" key="2">
    <source>
        <dbReference type="ARBA" id="ARBA00022475"/>
    </source>
</evidence>
<evidence type="ECO:0000256" key="1">
    <source>
        <dbReference type="ARBA" id="ARBA00004651"/>
    </source>
</evidence>
<dbReference type="RefSeq" id="WP_238720620.1">
    <property type="nucleotide sequence ID" value="NZ_JAHQCW010000003.1"/>
</dbReference>
<dbReference type="InterPro" id="IPR002797">
    <property type="entry name" value="Polysacc_synth"/>
</dbReference>
<keyword evidence="2" id="KW-1003">Cell membrane</keyword>
<evidence type="ECO:0000313" key="7">
    <source>
        <dbReference type="EMBL" id="MBU9735560.1"/>
    </source>
</evidence>
<evidence type="ECO:0000256" key="3">
    <source>
        <dbReference type="ARBA" id="ARBA00022692"/>
    </source>
</evidence>
<keyword evidence="5 6" id="KW-0472">Membrane</keyword>
<protein>
    <submittedName>
        <fullName evidence="7">Oligosaccharide flippase family protein</fullName>
    </submittedName>
</protein>
<dbReference type="Pfam" id="PF01943">
    <property type="entry name" value="Polysacc_synt"/>
    <property type="match status" value="1"/>
</dbReference>
<evidence type="ECO:0000313" key="8">
    <source>
        <dbReference type="Proteomes" id="UP000712157"/>
    </source>
</evidence>
<feature type="transmembrane region" description="Helical" evidence="6">
    <location>
        <begin position="407"/>
        <end position="428"/>
    </location>
</feature>
<feature type="transmembrane region" description="Helical" evidence="6">
    <location>
        <begin position="126"/>
        <end position="151"/>
    </location>
</feature>
<dbReference type="AlphaFoldDB" id="A0A949JUV7"/>
<feature type="transmembrane region" description="Helical" evidence="6">
    <location>
        <begin position="186"/>
        <end position="204"/>
    </location>
</feature>
<feature type="transmembrane region" description="Helical" evidence="6">
    <location>
        <begin position="473"/>
        <end position="494"/>
    </location>
</feature>
<dbReference type="EMBL" id="JAHQCW010000003">
    <property type="protein sequence ID" value="MBU9735560.1"/>
    <property type="molecule type" value="Genomic_DNA"/>
</dbReference>
<dbReference type="Proteomes" id="UP000712157">
    <property type="component" value="Unassembled WGS sequence"/>
</dbReference>
<feature type="transmembrane region" description="Helical" evidence="6">
    <location>
        <begin position="247"/>
        <end position="271"/>
    </location>
</feature>
<organism evidence="7 8">
    <name type="scientific">Diplocloster agilis</name>
    <dbReference type="NCBI Taxonomy" id="2850323"/>
    <lineage>
        <taxon>Bacteria</taxon>
        <taxon>Bacillati</taxon>
        <taxon>Bacillota</taxon>
        <taxon>Clostridia</taxon>
        <taxon>Lachnospirales</taxon>
        <taxon>Lachnospiraceae</taxon>
        <taxon>Diplocloster</taxon>
    </lineage>
</organism>
<keyword evidence="3 6" id="KW-0812">Transmembrane</keyword>
<reference evidence="7" key="1">
    <citation type="submission" date="2021-06" db="EMBL/GenBank/DDBJ databases">
        <title>Description of novel taxa of the family Lachnospiraceae.</title>
        <authorList>
            <person name="Chaplin A.V."/>
            <person name="Sokolova S.R."/>
            <person name="Pikina A.P."/>
            <person name="Korzhanova M."/>
            <person name="Belova V."/>
            <person name="Korostin D."/>
            <person name="Efimov B.A."/>
        </authorList>
    </citation>
    <scope>NUCLEOTIDE SEQUENCE</scope>
    <source>
        <strain evidence="7">ASD5720</strain>
    </source>
</reference>
<gene>
    <name evidence="7" type="ORF">KTH89_03360</name>
</gene>